<feature type="region of interest" description="Disordered" evidence="1">
    <location>
        <begin position="461"/>
        <end position="589"/>
    </location>
</feature>
<feature type="compositionally biased region" description="Polar residues" evidence="1">
    <location>
        <begin position="559"/>
        <end position="568"/>
    </location>
</feature>
<dbReference type="GO" id="GO:0000307">
    <property type="term" value="C:cyclin-dependent protein kinase holoenzyme complex"/>
    <property type="evidence" value="ECO:0007669"/>
    <property type="project" value="TreeGrafter"/>
</dbReference>
<feature type="compositionally biased region" description="Polar residues" evidence="1">
    <location>
        <begin position="215"/>
        <end position="232"/>
    </location>
</feature>
<feature type="region of interest" description="Disordered" evidence="1">
    <location>
        <begin position="215"/>
        <end position="234"/>
    </location>
</feature>
<feature type="compositionally biased region" description="Low complexity" evidence="1">
    <location>
        <begin position="189"/>
        <end position="202"/>
    </location>
</feature>
<protein>
    <recommendedName>
        <fullName evidence="5">Cyclin-domain-containing protein</fullName>
    </recommendedName>
</protein>
<feature type="region of interest" description="Disordered" evidence="1">
    <location>
        <begin position="692"/>
        <end position="714"/>
    </location>
</feature>
<feature type="compositionally biased region" description="Polar residues" evidence="1">
    <location>
        <begin position="577"/>
        <end position="588"/>
    </location>
</feature>
<accession>A0A9P8AAF8</accession>
<dbReference type="GO" id="GO:0016538">
    <property type="term" value="F:cyclin-dependent protein serine/threonine kinase regulator activity"/>
    <property type="evidence" value="ECO:0007669"/>
    <property type="project" value="TreeGrafter"/>
</dbReference>
<feature type="region of interest" description="Disordered" evidence="1">
    <location>
        <begin position="388"/>
        <end position="419"/>
    </location>
</feature>
<feature type="compositionally biased region" description="Polar residues" evidence="1">
    <location>
        <begin position="482"/>
        <end position="491"/>
    </location>
</feature>
<evidence type="ECO:0000256" key="1">
    <source>
        <dbReference type="SAM" id="MobiDB-lite"/>
    </source>
</evidence>
<name>A0A9P8AAF8_MORAP</name>
<dbReference type="PANTHER" id="PTHR15615:SF94">
    <property type="entry name" value="PHO85 CYCLIN-6-RELATED"/>
    <property type="match status" value="1"/>
</dbReference>
<organism evidence="3 4">
    <name type="scientific">Mortierella alpina</name>
    <name type="common">Oleaginous fungus</name>
    <name type="synonym">Mortierella renispora</name>
    <dbReference type="NCBI Taxonomy" id="64518"/>
    <lineage>
        <taxon>Eukaryota</taxon>
        <taxon>Fungi</taxon>
        <taxon>Fungi incertae sedis</taxon>
        <taxon>Mucoromycota</taxon>
        <taxon>Mortierellomycotina</taxon>
        <taxon>Mortierellomycetes</taxon>
        <taxon>Mortierellales</taxon>
        <taxon>Mortierellaceae</taxon>
        <taxon>Mortierella</taxon>
    </lineage>
</organism>
<gene>
    <name evidence="3" type="ORF">KVV02_006839</name>
</gene>
<sequence>MHGDSSYRTSVATRRLLSFSHSPLSLFLRLSFPSFHSSLSFLCSFLLSFLSLFPFSFFILFLFLEDCCSHKQQRSSRSVKSKRVWSCCFFGPQNHQGNPRQHPSSLVPAFFYPTHMMQQHYPQHRHRHHQHRQQAGQQPEQSQQRLNTIQNTTIPSTTTSSIVNSTSSSAASCRFHPPIASTDHPSTALSSRPSSTLESSPLVPCRRSCSATDGFSATNTPVTSSPPQTPISGTVAASHHTCQTARSTQYCETCMSKSDTPTTQHSSASSPACHHPSRPSLLVPIAVEVPPHPQFDIVSHPIKDTLLIVSSLLSLLVHKNDGHFNPQVDPITLFHSRAVPRISVEAYLSRILQYIPFTNEVLLNVLVYLDRIGGLGGMQMELVEAVDRTEDNEQSPTPAAQPPPVPLVTPHLSDQVSTGPVKSIGCSTCHGPGPKPCATTTPPPLSASSFSTPIAPRSSAISSCCDHSFPASSKIQEDPDSHPTSACNSPAVSARFESSVFSNSNSDPPMIHKRGRGEQGHEGRETERSNDTSPHPPQQQEDDNDQQHASKKRKLECVTSKSHNTEATVSRPAVTIDTRSTPGGSTPMATPRLAMAANGFRVNSFNIHRLLITCLMVAAKFTSDHFYSNVRYAKVGGLSLLELNQLELEFLFTTRFELNVKVEELQRVGNALLRFRNLRNARAEHQRQRTASAQLAQHTPQAVQATNPSNSDPGRIINTAITRVVATSAIHQKVSRYWVPSPTSPKSGPMSDGQATSTSLSSTSKSITTICASERDESSSVSTTTVVVAVESGTQRAQLLSPPEEKQNWKGADIQENAEWIDQTLVQDQASQSSSIATATPIDQSTSTSHFPIL</sequence>
<feature type="transmembrane region" description="Helical" evidence="2">
    <location>
        <begin position="39"/>
        <end position="64"/>
    </location>
</feature>
<dbReference type="GO" id="GO:0019901">
    <property type="term" value="F:protein kinase binding"/>
    <property type="evidence" value="ECO:0007669"/>
    <property type="project" value="InterPro"/>
</dbReference>
<proteinExistence type="predicted"/>
<evidence type="ECO:0008006" key="5">
    <source>
        <dbReference type="Google" id="ProtNLM"/>
    </source>
</evidence>
<feature type="compositionally biased region" description="Basic and acidic residues" evidence="1">
    <location>
        <begin position="516"/>
        <end position="530"/>
    </location>
</feature>
<dbReference type="Gene3D" id="1.10.472.10">
    <property type="entry name" value="Cyclin-like"/>
    <property type="match status" value="2"/>
</dbReference>
<feature type="compositionally biased region" description="Polar residues" evidence="1">
    <location>
        <begin position="692"/>
        <end position="712"/>
    </location>
</feature>
<dbReference type="GO" id="GO:0005634">
    <property type="term" value="C:nucleus"/>
    <property type="evidence" value="ECO:0007669"/>
    <property type="project" value="TreeGrafter"/>
</dbReference>
<evidence type="ECO:0000256" key="2">
    <source>
        <dbReference type="SAM" id="Phobius"/>
    </source>
</evidence>
<feature type="region of interest" description="Disordered" evidence="1">
    <location>
        <begin position="832"/>
        <end position="854"/>
    </location>
</feature>
<dbReference type="InterPro" id="IPR013922">
    <property type="entry name" value="Cyclin_PHO80-like"/>
</dbReference>
<dbReference type="AlphaFoldDB" id="A0A9P8AAF8"/>
<feature type="compositionally biased region" description="Low complexity" evidence="1">
    <location>
        <begin position="133"/>
        <end position="169"/>
    </location>
</feature>
<feature type="compositionally biased region" description="Basic residues" evidence="1">
    <location>
        <begin position="122"/>
        <end position="132"/>
    </location>
</feature>
<keyword evidence="2" id="KW-1133">Transmembrane helix</keyword>
<dbReference type="Proteomes" id="UP000717515">
    <property type="component" value="Unassembled WGS sequence"/>
</dbReference>
<feature type="compositionally biased region" description="Polar residues" evidence="1">
    <location>
        <begin position="841"/>
        <end position="854"/>
    </location>
</feature>
<feature type="region of interest" description="Disordered" evidence="1">
    <location>
        <begin position="739"/>
        <end position="761"/>
    </location>
</feature>
<dbReference type="EMBL" id="JAIFTL010000031">
    <property type="protein sequence ID" value="KAG9325845.1"/>
    <property type="molecule type" value="Genomic_DNA"/>
</dbReference>
<feature type="region of interest" description="Disordered" evidence="1">
    <location>
        <begin position="121"/>
        <end position="205"/>
    </location>
</feature>
<evidence type="ECO:0000313" key="3">
    <source>
        <dbReference type="EMBL" id="KAG9325845.1"/>
    </source>
</evidence>
<keyword evidence="2" id="KW-0812">Transmembrane</keyword>
<dbReference type="PANTHER" id="PTHR15615">
    <property type="match status" value="1"/>
</dbReference>
<feature type="compositionally biased region" description="Low complexity" evidence="1">
    <location>
        <begin position="265"/>
        <end position="275"/>
    </location>
</feature>
<dbReference type="Pfam" id="PF08613">
    <property type="entry name" value="Cyclin"/>
    <property type="match status" value="2"/>
</dbReference>
<keyword evidence="2" id="KW-0472">Membrane</keyword>
<reference evidence="3" key="1">
    <citation type="submission" date="2021-07" db="EMBL/GenBank/DDBJ databases">
        <title>Draft genome of Mortierella alpina, strain LL118, isolated from an aspen leaf litter sample.</title>
        <authorList>
            <person name="Yang S."/>
            <person name="Vinatzer B.A."/>
        </authorList>
    </citation>
    <scope>NUCLEOTIDE SEQUENCE</scope>
    <source>
        <strain evidence="3">LL118</strain>
    </source>
</reference>
<feature type="region of interest" description="Disordered" evidence="1">
    <location>
        <begin position="256"/>
        <end position="275"/>
    </location>
</feature>
<comment type="caution">
    <text evidence="3">The sequence shown here is derived from an EMBL/GenBank/DDBJ whole genome shotgun (WGS) entry which is preliminary data.</text>
</comment>
<evidence type="ECO:0000313" key="4">
    <source>
        <dbReference type="Proteomes" id="UP000717515"/>
    </source>
</evidence>